<feature type="transmembrane region" description="Helical" evidence="1">
    <location>
        <begin position="56"/>
        <end position="85"/>
    </location>
</feature>
<dbReference type="PATRIC" id="fig|1280952.3.peg.2199"/>
<reference evidence="2 3" key="1">
    <citation type="journal article" date="2014" name="Antonie Van Leeuwenhoek">
        <title>Hyphomonas beringensis sp. nov. and Hyphomonas chukchiensis sp. nov., isolated from surface seawater of the Bering Sea and Chukchi Sea.</title>
        <authorList>
            <person name="Li C."/>
            <person name="Lai Q."/>
            <person name="Li G."/>
            <person name="Dong C."/>
            <person name="Wang J."/>
            <person name="Liao Y."/>
            <person name="Shao Z."/>
        </authorList>
    </citation>
    <scope>NUCLEOTIDE SEQUENCE [LARGE SCALE GENOMIC DNA]</scope>
    <source>
        <strain evidence="2 3">VP2</strain>
    </source>
</reference>
<gene>
    <name evidence="2" type="ORF">HJA_11010</name>
</gene>
<feature type="transmembrane region" description="Helical" evidence="1">
    <location>
        <begin position="91"/>
        <end position="120"/>
    </location>
</feature>
<evidence type="ECO:0000313" key="2">
    <source>
        <dbReference type="EMBL" id="KCZ88107.1"/>
    </source>
</evidence>
<comment type="caution">
    <text evidence="2">The sequence shown here is derived from an EMBL/GenBank/DDBJ whole genome shotgun (WGS) entry which is preliminary data.</text>
</comment>
<dbReference type="Proteomes" id="UP000024816">
    <property type="component" value="Unassembled WGS sequence"/>
</dbReference>
<keyword evidence="1" id="KW-1133">Transmembrane helix</keyword>
<dbReference type="STRING" id="1280952.HJA_11010"/>
<keyword evidence="1" id="KW-0472">Membrane</keyword>
<keyword evidence="3" id="KW-1185">Reference proteome</keyword>
<accession>A0A059FBY0</accession>
<name>A0A059FBY0_9PROT</name>
<organism evidence="2 3">
    <name type="scientific">Hyphomonas jannaschiana VP2</name>
    <dbReference type="NCBI Taxonomy" id="1280952"/>
    <lineage>
        <taxon>Bacteria</taxon>
        <taxon>Pseudomonadati</taxon>
        <taxon>Pseudomonadota</taxon>
        <taxon>Alphaproteobacteria</taxon>
        <taxon>Hyphomonadales</taxon>
        <taxon>Hyphomonadaceae</taxon>
        <taxon>Hyphomonas</taxon>
    </lineage>
</organism>
<dbReference type="EMBL" id="ARYJ01000006">
    <property type="protein sequence ID" value="KCZ88107.1"/>
    <property type="molecule type" value="Genomic_DNA"/>
</dbReference>
<proteinExistence type="predicted"/>
<keyword evidence="1" id="KW-0812">Transmembrane</keyword>
<dbReference type="AlphaFoldDB" id="A0A059FBY0"/>
<protein>
    <submittedName>
        <fullName evidence="2">Uncharacterized protein</fullName>
    </submittedName>
</protein>
<evidence type="ECO:0000313" key="3">
    <source>
        <dbReference type="Proteomes" id="UP000024816"/>
    </source>
</evidence>
<evidence type="ECO:0000256" key="1">
    <source>
        <dbReference type="SAM" id="Phobius"/>
    </source>
</evidence>
<sequence length="156" mass="17392">MAGDPHRHTKSESLKRLLRRRGRRTKTGANSGRIIQMNVWHGKAQFKPSGAGTMRWVGIFISGMLGILIAVYAGLLLWLIAWVIFSDQQSLFIKFVALPLIIITLLAPFWGTALIGWIYVRLDGNGEKNRERLIAAADKLRAKKADAQDAGANRAR</sequence>